<name>A0A1A8A2W6_NOTFU</name>
<gene>
    <name evidence="1" type="primary">BX005052.1</name>
</gene>
<dbReference type="AlphaFoldDB" id="A0A1A8A2W6"/>
<reference evidence="1" key="1">
    <citation type="submission" date="2016-05" db="EMBL/GenBank/DDBJ databases">
        <authorList>
            <person name="Lavstsen T."/>
            <person name="Jespersen J.S."/>
        </authorList>
    </citation>
    <scope>NUCLEOTIDE SEQUENCE</scope>
    <source>
        <tissue evidence="1">Brain</tissue>
    </source>
</reference>
<protein>
    <submittedName>
        <fullName evidence="1">Uncharacterized protein</fullName>
    </submittedName>
</protein>
<dbReference type="EMBL" id="HADY01010518">
    <property type="protein sequence ID" value="SBP49003.1"/>
    <property type="molecule type" value="Transcribed_RNA"/>
</dbReference>
<evidence type="ECO:0000313" key="1">
    <source>
        <dbReference type="EMBL" id="SBP49003.1"/>
    </source>
</evidence>
<feature type="non-terminal residue" evidence="1">
    <location>
        <position position="73"/>
    </location>
</feature>
<reference evidence="1" key="2">
    <citation type="submission" date="2016-06" db="EMBL/GenBank/DDBJ databases">
        <title>The genome of a short-lived fish provides insights into sex chromosome evolution and the genetic control of aging.</title>
        <authorList>
            <person name="Reichwald K."/>
            <person name="Felder M."/>
            <person name="Petzold A."/>
            <person name="Koch P."/>
            <person name="Groth M."/>
            <person name="Platzer M."/>
        </authorList>
    </citation>
    <scope>NUCLEOTIDE SEQUENCE</scope>
    <source>
        <tissue evidence="1">Brain</tissue>
    </source>
</reference>
<organism evidence="1">
    <name type="scientific">Nothobranchius furzeri</name>
    <name type="common">Turquoise killifish</name>
    <dbReference type="NCBI Taxonomy" id="105023"/>
    <lineage>
        <taxon>Eukaryota</taxon>
        <taxon>Metazoa</taxon>
        <taxon>Chordata</taxon>
        <taxon>Craniata</taxon>
        <taxon>Vertebrata</taxon>
        <taxon>Euteleostomi</taxon>
        <taxon>Actinopterygii</taxon>
        <taxon>Neopterygii</taxon>
        <taxon>Teleostei</taxon>
        <taxon>Neoteleostei</taxon>
        <taxon>Acanthomorphata</taxon>
        <taxon>Ovalentaria</taxon>
        <taxon>Atherinomorphae</taxon>
        <taxon>Cyprinodontiformes</taxon>
        <taxon>Nothobranchiidae</taxon>
        <taxon>Nothobranchius</taxon>
    </lineage>
</organism>
<feature type="non-terminal residue" evidence="1">
    <location>
        <position position="1"/>
    </location>
</feature>
<sequence>ENLLLSPDVQLHLLLVCGSNATYHRFRLESWIQVTVGSLASSALEIRWELHHQEAPRTKSLLLLDKKSPVDGF</sequence>
<proteinExistence type="predicted"/>
<accession>A0A1A8A2W6</accession>